<proteinExistence type="inferred from homology"/>
<evidence type="ECO:0000256" key="7">
    <source>
        <dbReference type="SAM" id="Phobius"/>
    </source>
</evidence>
<feature type="transmembrane region" description="Helical" evidence="7">
    <location>
        <begin position="15"/>
        <end position="38"/>
    </location>
</feature>
<feature type="transmembrane region" description="Helical" evidence="7">
    <location>
        <begin position="395"/>
        <end position="420"/>
    </location>
</feature>
<protein>
    <submittedName>
        <fullName evidence="9">Lipoprotein-releasing system permease protein</fullName>
    </submittedName>
</protein>
<evidence type="ECO:0000256" key="5">
    <source>
        <dbReference type="ARBA" id="ARBA00022989"/>
    </source>
</evidence>
<accession>A0A1I3AYF8</accession>
<keyword evidence="4 7" id="KW-0812">Transmembrane</keyword>
<evidence type="ECO:0000256" key="4">
    <source>
        <dbReference type="ARBA" id="ARBA00022692"/>
    </source>
</evidence>
<feature type="domain" description="ABC3 transporter permease C-terminal" evidence="8">
    <location>
        <begin position="399"/>
        <end position="531"/>
    </location>
</feature>
<evidence type="ECO:0000256" key="6">
    <source>
        <dbReference type="ARBA" id="ARBA00023136"/>
    </source>
</evidence>
<name>A0A1I3AYF8_9PLAN</name>
<sequence length="539" mass="59730">MYKFLLANRYLRTRFIALASVISVTLGVATMIVVNSVMSGFSSQMRERIHATLGDVMVEATSMDGTDDPEQLLADVDALAGRYITAVTPTVEIYGMMSFRWMGQDIYRLVTLVGIVPETKNQVSPLAEYLLSRQRIVENDEVVREPLRKIKDPLDWSLTKQGVEDRLSWLKARHFEDLNREFRSPELPPSAEGVSPVNATKTAATEFSLEHAHNQTAAADDNALQDPFASATPVEKVDPEEPLPARIFVGAGLISFPYKERDTGLTRTQYMAAPGQDVILTTIKAGQPEPAPFKATIVDVFKSGMSEYDSNLVFCNLEELQYVRGMLSGPDPTHPHKDLNWKKGAITTLQIKIKDYRDAPEVVRRLSQGLNYKYQVRTWEQKQGPLLEAVAVESAILNVLLFLIITVAGFGILAIFYMIVVEKTRDIGILKALGASSRGIMMIFLSYGLSLGVVGSGAGVILGLLFVEYINEVEALLSMITGRKVFDESIYYFHEIPTAVHPSMVLWVAFGAMLIAVLASVLPARRAAALHPVRALRYE</sequence>
<keyword evidence="10" id="KW-1185">Reference proteome</keyword>
<dbReference type="AlphaFoldDB" id="A0A1I3AYF8"/>
<gene>
    <name evidence="9" type="ORF">SAMN05421753_101111</name>
</gene>
<dbReference type="PANTHER" id="PTHR30489">
    <property type="entry name" value="LIPOPROTEIN-RELEASING SYSTEM TRANSMEMBRANE PROTEIN LOLE"/>
    <property type="match status" value="1"/>
</dbReference>
<dbReference type="GO" id="GO:0044874">
    <property type="term" value="P:lipoprotein localization to outer membrane"/>
    <property type="evidence" value="ECO:0007669"/>
    <property type="project" value="TreeGrafter"/>
</dbReference>
<evidence type="ECO:0000259" key="8">
    <source>
        <dbReference type="Pfam" id="PF02687"/>
    </source>
</evidence>
<organism evidence="9 10">
    <name type="scientific">Planctomicrobium piriforme</name>
    <dbReference type="NCBI Taxonomy" id="1576369"/>
    <lineage>
        <taxon>Bacteria</taxon>
        <taxon>Pseudomonadati</taxon>
        <taxon>Planctomycetota</taxon>
        <taxon>Planctomycetia</taxon>
        <taxon>Planctomycetales</taxon>
        <taxon>Planctomycetaceae</taxon>
        <taxon>Planctomicrobium</taxon>
    </lineage>
</organism>
<keyword evidence="5 7" id="KW-1133">Transmembrane helix</keyword>
<feature type="transmembrane region" description="Helical" evidence="7">
    <location>
        <begin position="441"/>
        <end position="467"/>
    </location>
</feature>
<reference evidence="10" key="1">
    <citation type="submission" date="2016-10" db="EMBL/GenBank/DDBJ databases">
        <authorList>
            <person name="Varghese N."/>
            <person name="Submissions S."/>
        </authorList>
    </citation>
    <scope>NUCLEOTIDE SEQUENCE [LARGE SCALE GENOMIC DNA]</scope>
    <source>
        <strain evidence="10">DSM 26348</strain>
    </source>
</reference>
<dbReference type="Proteomes" id="UP000199518">
    <property type="component" value="Unassembled WGS sequence"/>
</dbReference>
<dbReference type="PANTHER" id="PTHR30489:SF0">
    <property type="entry name" value="LIPOPROTEIN-RELEASING SYSTEM TRANSMEMBRANE PROTEIN LOLE"/>
    <property type="match status" value="1"/>
</dbReference>
<dbReference type="Pfam" id="PF02687">
    <property type="entry name" value="FtsX"/>
    <property type="match status" value="1"/>
</dbReference>
<dbReference type="EMBL" id="FOQD01000001">
    <property type="protein sequence ID" value="SFH54769.1"/>
    <property type="molecule type" value="Genomic_DNA"/>
</dbReference>
<evidence type="ECO:0000256" key="1">
    <source>
        <dbReference type="ARBA" id="ARBA00004651"/>
    </source>
</evidence>
<evidence type="ECO:0000256" key="3">
    <source>
        <dbReference type="ARBA" id="ARBA00022475"/>
    </source>
</evidence>
<evidence type="ECO:0000313" key="9">
    <source>
        <dbReference type="EMBL" id="SFH54769.1"/>
    </source>
</evidence>
<dbReference type="RefSeq" id="WP_092046889.1">
    <property type="nucleotide sequence ID" value="NZ_FOQD01000001.1"/>
</dbReference>
<dbReference type="STRING" id="1576369.SAMN05421753_101111"/>
<dbReference type="InterPro" id="IPR051447">
    <property type="entry name" value="Lipoprotein-release_system"/>
</dbReference>
<comment type="similarity">
    <text evidence="2">Belongs to the ABC-4 integral membrane protein family. LolC/E subfamily.</text>
</comment>
<dbReference type="GO" id="GO:0098797">
    <property type="term" value="C:plasma membrane protein complex"/>
    <property type="evidence" value="ECO:0007669"/>
    <property type="project" value="TreeGrafter"/>
</dbReference>
<keyword evidence="6 7" id="KW-0472">Membrane</keyword>
<feature type="transmembrane region" description="Helical" evidence="7">
    <location>
        <begin position="504"/>
        <end position="524"/>
    </location>
</feature>
<evidence type="ECO:0000313" key="10">
    <source>
        <dbReference type="Proteomes" id="UP000199518"/>
    </source>
</evidence>
<keyword evidence="9" id="KW-0449">Lipoprotein</keyword>
<evidence type="ECO:0000256" key="2">
    <source>
        <dbReference type="ARBA" id="ARBA00005236"/>
    </source>
</evidence>
<keyword evidence="3" id="KW-1003">Cell membrane</keyword>
<dbReference type="InterPro" id="IPR003838">
    <property type="entry name" value="ABC3_permease_C"/>
</dbReference>
<dbReference type="OrthoDB" id="9808461at2"/>
<comment type="subcellular location">
    <subcellularLocation>
        <location evidence="1">Cell membrane</location>
        <topology evidence="1">Multi-pass membrane protein</topology>
    </subcellularLocation>
</comment>